<sequence>MATLPERVDERNHDKRNRNGKANIMHRRDFLRSGLAFGGAAAVGLTFHPRLLRAQGQAGVIRVIAEGSPNTLDPAGTGYNIPSVNITWNVYDRLVTFGQAPLTGPGQEGAFIYDYDNIVPQAAESYEIVEDGKVIRFKLRAGATFHDGSPVTADDVKWSLDRAVNVTTAKNQMGTGSMTDPAQFVVVDDSTIEVHVERADRFTLPNLALLFPAIFNAKVAKEHATAEDPWATEWLKTNVAGGGPYKLGNYQAGQQFVLEPFADWKNGDTTPTARILYQIVPQAASRRIAAERGEADLVRDLPGRDIADLLSAGKVKVLGISNPATVTYIAMNNNIAPFNNMKVRQAVAWSVPYQDMLDVVLYKRGTPMFGGPAEVTSTQWPSPLPYTQDLDKAKSLLAEAGFPDGFESTFSIDADDTTVAEPVATLMQEALGKIGVKVRIDKIPAGQMGTLLTEKKLPLFIANAGAWLRSPDYFFRIFYQGETRWNFGSYANPEMIDIVAKARWETDPKKYDELVMRMIELARTEVPVIPLWSAFQDTVMSEAIGGYTYMFHRSLELRHLTKA</sequence>
<dbReference type="CDD" id="cd08512">
    <property type="entry name" value="PBP2_NikA_DppA_OppA_like_7"/>
    <property type="match status" value="1"/>
</dbReference>
<reference evidence="7 8" key="1">
    <citation type="submission" date="2017-04" db="EMBL/GenBank/DDBJ databases">
        <authorList>
            <person name="Afonso C.L."/>
            <person name="Miller P.J."/>
            <person name="Scott M.A."/>
            <person name="Spackman E."/>
            <person name="Goraichik I."/>
            <person name="Dimitrov K.M."/>
            <person name="Suarez D.L."/>
            <person name="Swayne D.E."/>
        </authorList>
    </citation>
    <scope>NUCLEOTIDE SEQUENCE [LARGE SCALE GENOMIC DNA]</scope>
    <source>
        <strain evidence="7 8">B5P</strain>
    </source>
</reference>
<evidence type="ECO:0000259" key="6">
    <source>
        <dbReference type="Pfam" id="PF00496"/>
    </source>
</evidence>
<dbReference type="PIRSF" id="PIRSF002741">
    <property type="entry name" value="MppA"/>
    <property type="match status" value="1"/>
</dbReference>
<evidence type="ECO:0000256" key="4">
    <source>
        <dbReference type="ARBA" id="ARBA00022729"/>
    </source>
</evidence>
<dbReference type="PROSITE" id="PS51318">
    <property type="entry name" value="TAT"/>
    <property type="match status" value="1"/>
</dbReference>
<dbReference type="GO" id="GO:0043190">
    <property type="term" value="C:ATP-binding cassette (ABC) transporter complex"/>
    <property type="evidence" value="ECO:0007669"/>
    <property type="project" value="InterPro"/>
</dbReference>
<dbReference type="Pfam" id="PF00496">
    <property type="entry name" value="SBP_bac_5"/>
    <property type="match status" value="1"/>
</dbReference>
<dbReference type="AlphaFoldDB" id="A0A1X7PQ22"/>
<protein>
    <submittedName>
        <fullName evidence="7">Peptide/nickel transport system substrate-binding protein</fullName>
    </submittedName>
</protein>
<evidence type="ECO:0000256" key="5">
    <source>
        <dbReference type="SAM" id="MobiDB-lite"/>
    </source>
</evidence>
<dbReference type="InterPro" id="IPR000914">
    <property type="entry name" value="SBP_5_dom"/>
</dbReference>
<dbReference type="EMBL" id="FXBL01000004">
    <property type="protein sequence ID" value="SMH54016.1"/>
    <property type="molecule type" value="Genomic_DNA"/>
</dbReference>
<evidence type="ECO:0000313" key="8">
    <source>
        <dbReference type="Proteomes" id="UP000193083"/>
    </source>
</evidence>
<evidence type="ECO:0000256" key="2">
    <source>
        <dbReference type="ARBA" id="ARBA00005695"/>
    </source>
</evidence>
<dbReference type="SUPFAM" id="SSF53850">
    <property type="entry name" value="Periplasmic binding protein-like II"/>
    <property type="match status" value="1"/>
</dbReference>
<dbReference type="Gene3D" id="3.10.105.10">
    <property type="entry name" value="Dipeptide-binding Protein, Domain 3"/>
    <property type="match status" value="1"/>
</dbReference>
<feature type="region of interest" description="Disordered" evidence="5">
    <location>
        <begin position="1"/>
        <end position="21"/>
    </location>
</feature>
<evidence type="ECO:0000256" key="1">
    <source>
        <dbReference type="ARBA" id="ARBA00004418"/>
    </source>
</evidence>
<name>A0A1X7PQ22_9HYPH</name>
<evidence type="ECO:0000313" key="7">
    <source>
        <dbReference type="EMBL" id="SMH54016.1"/>
    </source>
</evidence>
<dbReference type="InterPro" id="IPR039424">
    <property type="entry name" value="SBP_5"/>
</dbReference>
<dbReference type="FunFam" id="3.90.76.10:FF:000007">
    <property type="entry name" value="Dipeptide ABC transporter periplasmic dipeptide-binding protein"/>
    <property type="match status" value="1"/>
</dbReference>
<gene>
    <name evidence="7" type="ORF">SAMN02982922_4994</name>
</gene>
<evidence type="ECO:0000256" key="3">
    <source>
        <dbReference type="ARBA" id="ARBA00022448"/>
    </source>
</evidence>
<dbReference type="InterPro" id="IPR006311">
    <property type="entry name" value="TAT_signal"/>
</dbReference>
<dbReference type="GO" id="GO:0030288">
    <property type="term" value="C:outer membrane-bounded periplasmic space"/>
    <property type="evidence" value="ECO:0007669"/>
    <property type="project" value="UniProtKB-ARBA"/>
</dbReference>
<accession>A0A1X7PQ22</accession>
<proteinExistence type="inferred from homology"/>
<comment type="subcellular location">
    <subcellularLocation>
        <location evidence="1">Periplasm</location>
    </subcellularLocation>
</comment>
<feature type="domain" description="Solute-binding protein family 5" evidence="6">
    <location>
        <begin position="117"/>
        <end position="482"/>
    </location>
</feature>
<keyword evidence="8" id="KW-1185">Reference proteome</keyword>
<feature type="compositionally biased region" description="Basic and acidic residues" evidence="5">
    <location>
        <begin position="1"/>
        <end position="13"/>
    </location>
</feature>
<keyword evidence="3" id="KW-0813">Transport</keyword>
<dbReference type="PANTHER" id="PTHR30290">
    <property type="entry name" value="PERIPLASMIC BINDING COMPONENT OF ABC TRANSPORTER"/>
    <property type="match status" value="1"/>
</dbReference>
<keyword evidence="4" id="KW-0732">Signal</keyword>
<dbReference type="Proteomes" id="UP000193083">
    <property type="component" value="Unassembled WGS sequence"/>
</dbReference>
<dbReference type="GO" id="GO:1904680">
    <property type="term" value="F:peptide transmembrane transporter activity"/>
    <property type="evidence" value="ECO:0007669"/>
    <property type="project" value="TreeGrafter"/>
</dbReference>
<dbReference type="InterPro" id="IPR030678">
    <property type="entry name" value="Peptide/Ni-bd"/>
</dbReference>
<dbReference type="Gene3D" id="3.40.190.10">
    <property type="entry name" value="Periplasmic binding protein-like II"/>
    <property type="match status" value="1"/>
</dbReference>
<organism evidence="7 8">
    <name type="scientific">Mesorhizobium australicum</name>
    <dbReference type="NCBI Taxonomy" id="536018"/>
    <lineage>
        <taxon>Bacteria</taxon>
        <taxon>Pseudomonadati</taxon>
        <taxon>Pseudomonadota</taxon>
        <taxon>Alphaproteobacteria</taxon>
        <taxon>Hyphomicrobiales</taxon>
        <taxon>Phyllobacteriaceae</taxon>
        <taxon>Mesorhizobium</taxon>
    </lineage>
</organism>
<dbReference type="Gene3D" id="3.90.76.10">
    <property type="entry name" value="Dipeptide-binding Protein, Domain 1"/>
    <property type="match status" value="1"/>
</dbReference>
<dbReference type="PANTHER" id="PTHR30290:SF10">
    <property type="entry name" value="PERIPLASMIC OLIGOPEPTIDE-BINDING PROTEIN-RELATED"/>
    <property type="match status" value="1"/>
</dbReference>
<comment type="similarity">
    <text evidence="2">Belongs to the bacterial solute-binding protein 5 family.</text>
</comment>
<dbReference type="GO" id="GO:0015833">
    <property type="term" value="P:peptide transport"/>
    <property type="evidence" value="ECO:0007669"/>
    <property type="project" value="TreeGrafter"/>
</dbReference>